<dbReference type="AlphaFoldDB" id="A0A6L2L9X9"/>
<feature type="coiled-coil region" evidence="1">
    <location>
        <begin position="515"/>
        <end position="549"/>
    </location>
</feature>
<accession>A0A6L2L9X9</accession>
<feature type="region of interest" description="Disordered" evidence="2">
    <location>
        <begin position="269"/>
        <end position="296"/>
    </location>
</feature>
<evidence type="ECO:0000256" key="1">
    <source>
        <dbReference type="SAM" id="Coils"/>
    </source>
</evidence>
<gene>
    <name evidence="4" type="ORF">Tci_029400</name>
</gene>
<organism evidence="4">
    <name type="scientific">Tanacetum cinerariifolium</name>
    <name type="common">Dalmatian daisy</name>
    <name type="synonym">Chrysanthemum cinerariifolium</name>
    <dbReference type="NCBI Taxonomy" id="118510"/>
    <lineage>
        <taxon>Eukaryota</taxon>
        <taxon>Viridiplantae</taxon>
        <taxon>Streptophyta</taxon>
        <taxon>Embryophyta</taxon>
        <taxon>Tracheophyta</taxon>
        <taxon>Spermatophyta</taxon>
        <taxon>Magnoliopsida</taxon>
        <taxon>eudicotyledons</taxon>
        <taxon>Gunneridae</taxon>
        <taxon>Pentapetalae</taxon>
        <taxon>asterids</taxon>
        <taxon>campanulids</taxon>
        <taxon>Asterales</taxon>
        <taxon>Asteraceae</taxon>
        <taxon>Asteroideae</taxon>
        <taxon>Anthemideae</taxon>
        <taxon>Anthemidinae</taxon>
        <taxon>Tanacetum</taxon>
    </lineage>
</organism>
<evidence type="ECO:0000313" key="4">
    <source>
        <dbReference type="EMBL" id="GEU57422.1"/>
    </source>
</evidence>
<evidence type="ECO:0000256" key="2">
    <source>
        <dbReference type="SAM" id="MobiDB-lite"/>
    </source>
</evidence>
<reference evidence="4" key="1">
    <citation type="journal article" date="2019" name="Sci. Rep.">
        <title>Draft genome of Tanacetum cinerariifolium, the natural source of mosquito coil.</title>
        <authorList>
            <person name="Yamashiro T."/>
            <person name="Shiraishi A."/>
            <person name="Satake H."/>
            <person name="Nakayama K."/>
        </authorList>
    </citation>
    <scope>NUCLEOTIDE SEQUENCE</scope>
</reference>
<proteinExistence type="predicted"/>
<keyword evidence="3" id="KW-0472">Membrane</keyword>
<keyword evidence="1" id="KW-0175">Coiled coil</keyword>
<evidence type="ECO:0000256" key="3">
    <source>
        <dbReference type="SAM" id="Phobius"/>
    </source>
</evidence>
<feature type="transmembrane region" description="Helical" evidence="3">
    <location>
        <begin position="46"/>
        <end position="70"/>
    </location>
</feature>
<dbReference type="EMBL" id="BKCJ010003828">
    <property type="protein sequence ID" value="GEU57422.1"/>
    <property type="molecule type" value="Genomic_DNA"/>
</dbReference>
<sequence>MSEYVCVNVSLGNRTFLKCQRPHFIAILRFRDTSASSAAICFFRGYLLLLWLFVSSAAICFFRDVLLYLLGETCETWTLLGLSITDIKFVLTRKDFDIFCQKFHIPEDVHPQLPSPNHTIHGMPVGKIASFPWHTEKNVSREPFSKSTEFNADDYAILVARMAPFWKFPEPFLYLIRMSRNYTLDEDTYPTFLHDDGTGGYLPTRIVLLLPVAPTRAESELKASVKRLFDEGGSADQLDSAVGGGQEAEVGIATGVRIVVEENVAAERPRCPQKKRKAITNAGGSSHPPKKLRGDYGASSEADIYVSATPEHESGAPADFIARLNICTIGASERLVISSDSSYHSSTHASEAEGDSIIRSDVVPSMMTEAVVTSHAVDIPPVPKMGVKVTSPVRASLFQDSDSTKIVKADTAGPSYSVWKDLSMGSRELNSETLHQIFVSQWNLLNDSLLDEYDVSREFVDHLAPLTFEHKRLESECEKQAELLKLRDAKIESLKARFPLKETKAVKAVHLRARVSAFEVTKKKHANEIDALKQKNVALENEKGSLDEKVIELQSLVSTKDLELKELNAVVSSLRSQKDGLVSQAHELEVTCFGLRERLPGYENLMDRLEEFRCSAKRASISRSIKKGMQDGLAVGINHGREGRSLIDVAAYNPFAEANFNSALQELRELDYRLLAKLKSHKDASVEDIMNLLRLEGPLADAPGMGDLQHDIEQLKIRENIMVVRFDLLDVWTPLSEPMSIQNLIGEASTSASVPAATTTTLSSTFASASSIPPITVDDYEIVHADGQESPQGNVQGDVATVEFKKEDLDTTLEHDLLS</sequence>
<keyword evidence="3" id="KW-1133">Transmembrane helix</keyword>
<comment type="caution">
    <text evidence="4">The sequence shown here is derived from an EMBL/GenBank/DDBJ whole genome shotgun (WGS) entry which is preliminary data.</text>
</comment>
<keyword evidence="3" id="KW-0812">Transmembrane</keyword>
<evidence type="ECO:0008006" key="5">
    <source>
        <dbReference type="Google" id="ProtNLM"/>
    </source>
</evidence>
<protein>
    <recommendedName>
        <fullName evidence="5">Transposase (Putative), gypsy type</fullName>
    </recommendedName>
</protein>
<name>A0A6L2L9X9_TANCI</name>